<dbReference type="FunFam" id="2.170.190.11:FF:000001">
    <property type="entry name" value="Molybdopterin molybdenumtransferase"/>
    <property type="match status" value="1"/>
</dbReference>
<dbReference type="EC" id="2.10.1.1" evidence="3"/>
<dbReference type="NCBIfam" id="NF045515">
    <property type="entry name" value="Glp_gephyrin"/>
    <property type="match status" value="1"/>
</dbReference>
<keyword evidence="5" id="KW-0808">Transferase</keyword>
<name>A0A6J7RFA5_9ZZZZ</name>
<protein>
    <recommendedName>
        <fullName evidence="3">molybdopterin molybdotransferase</fullName>
        <ecNumber evidence="3">2.10.1.1</ecNumber>
    </recommendedName>
</protein>
<dbReference type="InterPro" id="IPR036688">
    <property type="entry name" value="MoeA_C_domain_IV_sf"/>
</dbReference>
<accession>A0A6J7RFA5</accession>
<comment type="pathway">
    <text evidence="2">Cofactor biosynthesis; molybdopterin biosynthesis.</text>
</comment>
<dbReference type="InterPro" id="IPR001453">
    <property type="entry name" value="MoaB/Mog_dom"/>
</dbReference>
<keyword evidence="4" id="KW-0500">Molybdenum</keyword>
<keyword evidence="7" id="KW-0460">Magnesium</keyword>
<dbReference type="EMBL" id="CAFBPN010000086">
    <property type="protein sequence ID" value="CAB5027484.1"/>
    <property type="molecule type" value="Genomic_DNA"/>
</dbReference>
<evidence type="ECO:0000256" key="1">
    <source>
        <dbReference type="ARBA" id="ARBA00001946"/>
    </source>
</evidence>
<dbReference type="FunFam" id="3.40.980.10:FF:000004">
    <property type="entry name" value="Molybdopterin molybdenumtransferase"/>
    <property type="match status" value="1"/>
</dbReference>
<dbReference type="InterPro" id="IPR036425">
    <property type="entry name" value="MoaB/Mog-like_dom_sf"/>
</dbReference>
<proteinExistence type="predicted"/>
<evidence type="ECO:0000256" key="6">
    <source>
        <dbReference type="ARBA" id="ARBA00022723"/>
    </source>
</evidence>
<dbReference type="InterPro" id="IPR005111">
    <property type="entry name" value="MoeA_C_domain_IV"/>
</dbReference>
<evidence type="ECO:0000313" key="11">
    <source>
        <dbReference type="EMBL" id="CAB5027484.1"/>
    </source>
</evidence>
<dbReference type="Gene3D" id="2.170.190.11">
    <property type="entry name" value="Molybdopterin biosynthesis moea protein, domain 3"/>
    <property type="match status" value="1"/>
</dbReference>
<evidence type="ECO:0000256" key="8">
    <source>
        <dbReference type="ARBA" id="ARBA00023150"/>
    </source>
</evidence>
<dbReference type="Pfam" id="PF00994">
    <property type="entry name" value="MoCF_biosynth"/>
    <property type="match status" value="1"/>
</dbReference>
<comment type="catalytic activity">
    <reaction evidence="9">
        <text>adenylyl-molybdopterin + molybdate = Mo-molybdopterin + AMP + H(+)</text>
        <dbReference type="Rhea" id="RHEA:35047"/>
        <dbReference type="ChEBI" id="CHEBI:15378"/>
        <dbReference type="ChEBI" id="CHEBI:36264"/>
        <dbReference type="ChEBI" id="CHEBI:62727"/>
        <dbReference type="ChEBI" id="CHEBI:71302"/>
        <dbReference type="ChEBI" id="CHEBI:456215"/>
        <dbReference type="EC" id="2.10.1.1"/>
    </reaction>
</comment>
<dbReference type="CDD" id="cd00887">
    <property type="entry name" value="MoeA"/>
    <property type="match status" value="1"/>
</dbReference>
<keyword evidence="6" id="KW-0479">Metal-binding</keyword>
<dbReference type="SMART" id="SM00852">
    <property type="entry name" value="MoCF_biosynth"/>
    <property type="match status" value="1"/>
</dbReference>
<evidence type="ECO:0000259" key="10">
    <source>
        <dbReference type="SMART" id="SM00852"/>
    </source>
</evidence>
<dbReference type="InterPro" id="IPR036135">
    <property type="entry name" value="MoeA_linker/N_sf"/>
</dbReference>
<organism evidence="11">
    <name type="scientific">freshwater metagenome</name>
    <dbReference type="NCBI Taxonomy" id="449393"/>
    <lineage>
        <taxon>unclassified sequences</taxon>
        <taxon>metagenomes</taxon>
        <taxon>ecological metagenomes</taxon>
    </lineage>
</organism>
<dbReference type="Pfam" id="PF03454">
    <property type="entry name" value="MoeA_C"/>
    <property type="match status" value="1"/>
</dbReference>
<dbReference type="SUPFAM" id="SSF63882">
    <property type="entry name" value="MoeA N-terminal region -like"/>
    <property type="match status" value="1"/>
</dbReference>
<evidence type="ECO:0000256" key="3">
    <source>
        <dbReference type="ARBA" id="ARBA00013269"/>
    </source>
</evidence>
<dbReference type="SUPFAM" id="SSF63867">
    <property type="entry name" value="MoeA C-terminal domain-like"/>
    <property type="match status" value="1"/>
</dbReference>
<dbReference type="Gene3D" id="3.40.980.10">
    <property type="entry name" value="MoaB/Mog-like domain"/>
    <property type="match status" value="1"/>
</dbReference>
<dbReference type="GO" id="GO:0046872">
    <property type="term" value="F:metal ion binding"/>
    <property type="evidence" value="ECO:0007669"/>
    <property type="project" value="UniProtKB-KW"/>
</dbReference>
<dbReference type="Pfam" id="PF03453">
    <property type="entry name" value="MoeA_N"/>
    <property type="match status" value="1"/>
</dbReference>
<dbReference type="NCBIfam" id="TIGR00177">
    <property type="entry name" value="molyb_syn"/>
    <property type="match status" value="1"/>
</dbReference>
<dbReference type="Gene3D" id="2.40.340.10">
    <property type="entry name" value="MoeA, C-terminal, domain IV"/>
    <property type="match status" value="1"/>
</dbReference>
<sequence length="415" mass="43413">MIELASAQEKVLLAVQQASPVVLPIQEAYGLVLAENIVSREEVPHFANSAVDGFAVRAQDVANTPATLRVVDEIAAGGIPNVAVGPGEASRIMTGAPMPNGADAVVMVEDSTEDTTRHEVVLHASVQTGQAVRPRGDDVHIGDVVFRVGDVLHPAAVGVLASINVYRVSVTPRLRVAVLSTGDELVDDGSPLALGQIRESNRTMLMGLVTQAGCEAVDYGIVRDNEQALEETLRTAASECDAIVTSGGVSMGAYDVVKALLGRIAHMTWMQIAIKPAKPFAFGMLDAPRESAPNRQVPIFGLPGNPVSSLVSFELLARPALRKMMGKTPALRAPLLAVADSSLPRKTDGKVHFQRVVAKSHSDGHIHVAPVSQQGSHQLAASALANAVAVLPDGNGVAAGGEVRVLLLSDLVEEA</sequence>
<dbReference type="InterPro" id="IPR005110">
    <property type="entry name" value="MoeA_linker/N"/>
</dbReference>
<dbReference type="PANTHER" id="PTHR10192:SF5">
    <property type="entry name" value="GEPHYRIN"/>
    <property type="match status" value="1"/>
</dbReference>
<dbReference type="GO" id="GO:0006777">
    <property type="term" value="P:Mo-molybdopterin cofactor biosynthetic process"/>
    <property type="evidence" value="ECO:0007669"/>
    <property type="project" value="UniProtKB-KW"/>
</dbReference>
<dbReference type="UniPathway" id="UPA00344"/>
<reference evidence="11" key="1">
    <citation type="submission" date="2020-05" db="EMBL/GenBank/DDBJ databases">
        <authorList>
            <person name="Chiriac C."/>
            <person name="Salcher M."/>
            <person name="Ghai R."/>
            <person name="Kavagutti S V."/>
        </authorList>
    </citation>
    <scope>NUCLEOTIDE SEQUENCE</scope>
</reference>
<evidence type="ECO:0000256" key="2">
    <source>
        <dbReference type="ARBA" id="ARBA00005046"/>
    </source>
</evidence>
<dbReference type="InterPro" id="IPR038987">
    <property type="entry name" value="MoeA-like"/>
</dbReference>
<comment type="cofactor">
    <cofactor evidence="1">
        <name>Mg(2+)</name>
        <dbReference type="ChEBI" id="CHEBI:18420"/>
    </cofactor>
</comment>
<evidence type="ECO:0000256" key="9">
    <source>
        <dbReference type="ARBA" id="ARBA00047317"/>
    </source>
</evidence>
<evidence type="ECO:0000256" key="4">
    <source>
        <dbReference type="ARBA" id="ARBA00022505"/>
    </source>
</evidence>
<evidence type="ECO:0000256" key="5">
    <source>
        <dbReference type="ARBA" id="ARBA00022679"/>
    </source>
</evidence>
<dbReference type="GO" id="GO:0061599">
    <property type="term" value="F:molybdopterin molybdotransferase activity"/>
    <property type="evidence" value="ECO:0007669"/>
    <property type="project" value="UniProtKB-EC"/>
</dbReference>
<keyword evidence="8" id="KW-0501">Molybdenum cofactor biosynthesis</keyword>
<dbReference type="AlphaFoldDB" id="A0A6J7RFA5"/>
<dbReference type="SUPFAM" id="SSF53218">
    <property type="entry name" value="Molybdenum cofactor biosynthesis proteins"/>
    <property type="match status" value="1"/>
</dbReference>
<dbReference type="Gene3D" id="3.90.105.10">
    <property type="entry name" value="Molybdopterin biosynthesis moea protein, domain 2"/>
    <property type="match status" value="1"/>
</dbReference>
<gene>
    <name evidence="11" type="ORF">UFOPK4098_01257</name>
</gene>
<evidence type="ECO:0000256" key="7">
    <source>
        <dbReference type="ARBA" id="ARBA00022842"/>
    </source>
</evidence>
<dbReference type="GO" id="GO:0005829">
    <property type="term" value="C:cytosol"/>
    <property type="evidence" value="ECO:0007669"/>
    <property type="project" value="TreeGrafter"/>
</dbReference>
<dbReference type="PANTHER" id="PTHR10192">
    <property type="entry name" value="MOLYBDOPTERIN BIOSYNTHESIS PROTEIN"/>
    <property type="match status" value="1"/>
</dbReference>
<feature type="domain" description="MoaB/Mog" evidence="10">
    <location>
        <begin position="177"/>
        <end position="323"/>
    </location>
</feature>